<proteinExistence type="predicted"/>
<evidence type="ECO:0000256" key="5">
    <source>
        <dbReference type="ARBA" id="ARBA00023125"/>
    </source>
</evidence>
<dbReference type="InterPro" id="IPR011006">
    <property type="entry name" value="CheY-like_superfamily"/>
</dbReference>
<dbReference type="PANTHER" id="PTHR43547:SF2">
    <property type="entry name" value="HYBRID SIGNAL TRANSDUCTION HISTIDINE KINASE C"/>
    <property type="match status" value="1"/>
</dbReference>
<evidence type="ECO:0000256" key="2">
    <source>
        <dbReference type="ARBA" id="ARBA00012438"/>
    </source>
</evidence>
<keyword evidence="5" id="KW-0238">DNA-binding</keyword>
<dbReference type="EMBL" id="DXDA01000036">
    <property type="protein sequence ID" value="HIY68646.1"/>
    <property type="molecule type" value="Genomic_DNA"/>
</dbReference>
<evidence type="ECO:0000313" key="13">
    <source>
        <dbReference type="Proteomes" id="UP000886844"/>
    </source>
</evidence>
<dbReference type="Pfam" id="PF12833">
    <property type="entry name" value="HTH_18"/>
    <property type="match status" value="1"/>
</dbReference>
<dbReference type="PROSITE" id="PS50109">
    <property type="entry name" value="HIS_KIN"/>
    <property type="match status" value="1"/>
</dbReference>
<feature type="transmembrane region" description="Helical" evidence="8">
    <location>
        <begin position="749"/>
        <end position="768"/>
    </location>
</feature>
<dbReference type="InterPro" id="IPR003661">
    <property type="entry name" value="HisK_dim/P_dom"/>
</dbReference>
<dbReference type="CDD" id="cd00082">
    <property type="entry name" value="HisKA"/>
    <property type="match status" value="1"/>
</dbReference>
<dbReference type="SMART" id="SM00387">
    <property type="entry name" value="HATPase_c"/>
    <property type="match status" value="1"/>
</dbReference>
<dbReference type="SUPFAM" id="SSF55874">
    <property type="entry name" value="ATPase domain of HSP90 chaperone/DNA topoisomerase II/histidine kinase"/>
    <property type="match status" value="1"/>
</dbReference>
<comment type="catalytic activity">
    <reaction evidence="1">
        <text>ATP + protein L-histidine = ADP + protein N-phospho-L-histidine.</text>
        <dbReference type="EC" id="2.7.13.3"/>
    </reaction>
</comment>
<dbReference type="InterPro" id="IPR004358">
    <property type="entry name" value="Sig_transdc_His_kin-like_C"/>
</dbReference>
<dbReference type="EC" id="2.7.13.3" evidence="2"/>
<feature type="domain" description="Histidine kinase" evidence="10">
    <location>
        <begin position="800"/>
        <end position="1014"/>
    </location>
</feature>
<evidence type="ECO:0000259" key="9">
    <source>
        <dbReference type="PROSITE" id="PS01124"/>
    </source>
</evidence>
<dbReference type="Pfam" id="PF07495">
    <property type="entry name" value="Y_Y_Y"/>
    <property type="match status" value="1"/>
</dbReference>
<dbReference type="SMART" id="SM00448">
    <property type="entry name" value="REC"/>
    <property type="match status" value="1"/>
</dbReference>
<accession>A0A9D1Z0E5</accession>
<evidence type="ECO:0000256" key="8">
    <source>
        <dbReference type="SAM" id="Phobius"/>
    </source>
</evidence>
<dbReference type="SUPFAM" id="SSF63829">
    <property type="entry name" value="Calcium-dependent phosphotriesterase"/>
    <property type="match status" value="3"/>
</dbReference>
<dbReference type="GO" id="GO:0000155">
    <property type="term" value="F:phosphorelay sensor kinase activity"/>
    <property type="evidence" value="ECO:0007669"/>
    <property type="project" value="InterPro"/>
</dbReference>
<keyword evidence="6" id="KW-0804">Transcription</keyword>
<dbReference type="SMART" id="SM00388">
    <property type="entry name" value="HisKA"/>
    <property type="match status" value="1"/>
</dbReference>
<dbReference type="SUPFAM" id="SSF47384">
    <property type="entry name" value="Homodimeric domain of signal transducing histidine kinase"/>
    <property type="match status" value="1"/>
</dbReference>
<evidence type="ECO:0000256" key="6">
    <source>
        <dbReference type="ARBA" id="ARBA00023163"/>
    </source>
</evidence>
<dbReference type="PANTHER" id="PTHR43547">
    <property type="entry name" value="TWO-COMPONENT HISTIDINE KINASE"/>
    <property type="match status" value="1"/>
</dbReference>
<keyword evidence="8" id="KW-0472">Membrane</keyword>
<dbReference type="InterPro" id="IPR018062">
    <property type="entry name" value="HTH_AraC-typ_CS"/>
</dbReference>
<dbReference type="Proteomes" id="UP000886844">
    <property type="component" value="Unassembled WGS sequence"/>
</dbReference>
<dbReference type="Gene3D" id="3.30.565.10">
    <property type="entry name" value="Histidine kinase-like ATPase, C-terminal domain"/>
    <property type="match status" value="1"/>
</dbReference>
<dbReference type="InterPro" id="IPR003594">
    <property type="entry name" value="HATPase_dom"/>
</dbReference>
<feature type="domain" description="Response regulatory" evidence="11">
    <location>
        <begin position="1035"/>
        <end position="1150"/>
    </location>
</feature>
<dbReference type="Pfam" id="PF00072">
    <property type="entry name" value="Response_reg"/>
    <property type="match status" value="1"/>
</dbReference>
<dbReference type="PROSITE" id="PS50110">
    <property type="entry name" value="RESPONSE_REGULATORY"/>
    <property type="match status" value="1"/>
</dbReference>
<dbReference type="GO" id="GO:0043565">
    <property type="term" value="F:sequence-specific DNA binding"/>
    <property type="evidence" value="ECO:0007669"/>
    <property type="project" value="InterPro"/>
</dbReference>
<dbReference type="Pfam" id="PF00512">
    <property type="entry name" value="HisKA"/>
    <property type="match status" value="1"/>
</dbReference>
<protein>
    <recommendedName>
        <fullName evidence="2">histidine kinase</fullName>
        <ecNumber evidence="2">2.7.13.3</ecNumber>
    </recommendedName>
</protein>
<dbReference type="InterPro" id="IPR018060">
    <property type="entry name" value="HTH_AraC"/>
</dbReference>
<dbReference type="InterPro" id="IPR009057">
    <property type="entry name" value="Homeodomain-like_sf"/>
</dbReference>
<dbReference type="PROSITE" id="PS01124">
    <property type="entry name" value="HTH_ARAC_FAMILY_2"/>
    <property type="match status" value="1"/>
</dbReference>
<reference evidence="12" key="1">
    <citation type="journal article" date="2021" name="PeerJ">
        <title>Extensive microbial diversity within the chicken gut microbiome revealed by metagenomics and culture.</title>
        <authorList>
            <person name="Gilroy R."/>
            <person name="Ravi A."/>
            <person name="Getino M."/>
            <person name="Pursley I."/>
            <person name="Horton D.L."/>
            <person name="Alikhan N.F."/>
            <person name="Baker D."/>
            <person name="Gharbi K."/>
            <person name="Hall N."/>
            <person name="Watson M."/>
            <person name="Adriaenssens E.M."/>
            <person name="Foster-Nyarko E."/>
            <person name="Jarju S."/>
            <person name="Secka A."/>
            <person name="Antonio M."/>
            <person name="Oren A."/>
            <person name="Chaudhuri R.R."/>
            <person name="La Ragione R."/>
            <person name="Hildebrand F."/>
            <person name="Pallen M.J."/>
        </authorList>
    </citation>
    <scope>NUCLEOTIDE SEQUENCE</scope>
    <source>
        <strain evidence="12">5134</strain>
    </source>
</reference>
<evidence type="ECO:0000256" key="7">
    <source>
        <dbReference type="PROSITE-ProRule" id="PRU00169"/>
    </source>
</evidence>
<dbReference type="InterPro" id="IPR001789">
    <property type="entry name" value="Sig_transdc_resp-reg_receiver"/>
</dbReference>
<evidence type="ECO:0000259" key="11">
    <source>
        <dbReference type="PROSITE" id="PS50110"/>
    </source>
</evidence>
<dbReference type="Gene3D" id="3.40.50.2300">
    <property type="match status" value="1"/>
</dbReference>
<keyword evidence="3 7" id="KW-0597">Phosphoprotein</keyword>
<dbReference type="Gene3D" id="2.60.40.10">
    <property type="entry name" value="Immunoglobulins"/>
    <property type="match status" value="1"/>
</dbReference>
<name>A0A9D1Z0E5_9BACT</name>
<dbReference type="Gene3D" id="1.10.287.130">
    <property type="match status" value="1"/>
</dbReference>
<feature type="modified residue" description="4-aspartylphosphate" evidence="7">
    <location>
        <position position="1083"/>
    </location>
</feature>
<dbReference type="Gene3D" id="1.10.10.60">
    <property type="entry name" value="Homeodomain-like"/>
    <property type="match status" value="1"/>
</dbReference>
<dbReference type="GO" id="GO:0003700">
    <property type="term" value="F:DNA-binding transcription factor activity"/>
    <property type="evidence" value="ECO:0007669"/>
    <property type="project" value="InterPro"/>
</dbReference>
<evidence type="ECO:0000313" key="12">
    <source>
        <dbReference type="EMBL" id="HIY68646.1"/>
    </source>
</evidence>
<dbReference type="InterPro" id="IPR011110">
    <property type="entry name" value="Reg_prop"/>
</dbReference>
<keyword evidence="8" id="KW-1133">Transmembrane helix</keyword>
<organism evidence="12 13">
    <name type="scientific">Candidatus Alistipes intestinigallinarum</name>
    <dbReference type="NCBI Taxonomy" id="2838440"/>
    <lineage>
        <taxon>Bacteria</taxon>
        <taxon>Pseudomonadati</taxon>
        <taxon>Bacteroidota</taxon>
        <taxon>Bacteroidia</taxon>
        <taxon>Bacteroidales</taxon>
        <taxon>Rikenellaceae</taxon>
        <taxon>Alistipes</taxon>
    </lineage>
</organism>
<dbReference type="InterPro" id="IPR011123">
    <property type="entry name" value="Y_Y_Y"/>
</dbReference>
<evidence type="ECO:0000256" key="4">
    <source>
        <dbReference type="ARBA" id="ARBA00023015"/>
    </source>
</evidence>
<dbReference type="Pfam" id="PF07494">
    <property type="entry name" value="Reg_prop"/>
    <property type="match status" value="2"/>
</dbReference>
<comment type="caution">
    <text evidence="12">The sequence shown here is derived from an EMBL/GenBank/DDBJ whole genome shotgun (WGS) entry which is preliminary data.</text>
</comment>
<dbReference type="SUPFAM" id="SSF46689">
    <property type="entry name" value="Homeodomain-like"/>
    <property type="match status" value="1"/>
</dbReference>
<dbReference type="InterPro" id="IPR015943">
    <property type="entry name" value="WD40/YVTN_repeat-like_dom_sf"/>
</dbReference>
<evidence type="ECO:0000256" key="3">
    <source>
        <dbReference type="ARBA" id="ARBA00022553"/>
    </source>
</evidence>
<dbReference type="Gene3D" id="2.130.10.10">
    <property type="entry name" value="YVTN repeat-like/Quinoprotein amine dehydrogenase"/>
    <property type="match status" value="3"/>
</dbReference>
<dbReference type="InterPro" id="IPR036890">
    <property type="entry name" value="HATPase_C_sf"/>
</dbReference>
<sequence>MVNKIIQDEKGFIWFGTSSGLSRFDGTRFRNYTKEELGLQSVYITALCKDGDGNLWVGTDLGVTVYNVHTDRFEPFTQKSDLETTIHNKANAICKGPDGIIWISVNGQGLFAYDPTSKLLRNYFFEHGKQTLPVNIRTLHVDAENGLWLSLFYHSLLYIAPGQPIPRSIEEELIIRPFQHDDVTAIQTLPGKPRSAYIASVIQGLCLLDQTSGAIRTLIPPPQSDFSAEDLFVDARGQVWMPTNLGVYVYNPEDETVRCYSADEQDRFSLSDNHAFAVYMDANDGLWIGTNVGGVNYSSAIQRNFEKQYLVKGQALGDCLVRGFADDQNGHIWIATEKEGLLVYDKEAKHLAQITDTCLPKTQFTVCYDSGILWIGTIQGLYRFNPRTRECKAYETLGIPFSMQDRRVFVVFRTSHRELFVGTTVGLFRYDRAQDHFDPIKGFEGVFVTDMDEDEEQTLWISTYAKGLIRYDPLVDRIQEHYINDPSAPTDGRSIPSNKLFSVSVGSNDRIWTTSFNDGFCGYDKTTGEFKCYTTTQHDLLPTDICFMILEDDQGMLWISSDKGLLSLDPATDEIRLFSVYDGLLDNEFKNCGWKDRNGDLYFGSRSGFIRFNPERFTSKSGNSRLVITGLRIGDDLVTPSEAEKGPLACNVDETSEIHLSPRQNSFGFGFAILNSNASGSNAIQCKLEGFDSVWRHTTIDNTVFYYNVPAGTYTLKTKALNGIGNEEIQRSDLTITVAQRFYKSTVAILLYMVVLVSMVAGIFVFYYRRAIAREKRKHEIYKQQKEEELFQQKLSFFSSVVHEIKTPLTVIRTPLQNIMASERLDPSLLDELATIGNGTEYLDRLVRELLDFIRIEKHGYQLNRRMLDLVERIGFLCSNFAETVKARNLKLSFSYEPESIYIEADESALDKILNNLLHNAVKYAETYIRVTVIRKTGVAVVEISNDGPAIAPEQRPEIFKPFVKYGTDEAPSEQSFGIGLPLARTLAEMHDGTLELSDDATVTTFVLTLPVQEHPTEPVPGNVEVPAARPLGASILLVEDNRELSAYLTRKLSADFRIQTARSAEEACTLLRKYEPDIIVTDIALPGMNGVEFCRTISADFNCSHIPIIVVSAISATDTKIACIEAGASTYIEKPFSIEYLQACIKGILDKRAGLKKAYQNPSVQVDPKQFNLQGADEEFLHRLDEVIMQHLKDPAFSSKQIEEALFLSRSTLIRKVRALLDTTPNDYLRFKRLSVAAQLLSRNKCRVSDVCFAVGFNSPSYFAKCFKEQFGILPAEYQKK</sequence>
<gene>
    <name evidence="12" type="ORF">H9828_04435</name>
</gene>
<evidence type="ECO:0000259" key="10">
    <source>
        <dbReference type="PROSITE" id="PS50109"/>
    </source>
</evidence>
<dbReference type="SMART" id="SM00342">
    <property type="entry name" value="HTH_ARAC"/>
    <property type="match status" value="1"/>
</dbReference>
<dbReference type="Pfam" id="PF02518">
    <property type="entry name" value="HATPase_c"/>
    <property type="match status" value="1"/>
</dbReference>
<keyword evidence="8" id="KW-0812">Transmembrane</keyword>
<dbReference type="PROSITE" id="PS00041">
    <property type="entry name" value="HTH_ARAC_FAMILY_1"/>
    <property type="match status" value="1"/>
</dbReference>
<dbReference type="InterPro" id="IPR036097">
    <property type="entry name" value="HisK_dim/P_sf"/>
</dbReference>
<dbReference type="InterPro" id="IPR005467">
    <property type="entry name" value="His_kinase_dom"/>
</dbReference>
<feature type="domain" description="HTH araC/xylS-type" evidence="9">
    <location>
        <begin position="1183"/>
        <end position="1282"/>
    </location>
</feature>
<keyword evidence="4" id="KW-0805">Transcription regulation</keyword>
<reference evidence="12" key="2">
    <citation type="submission" date="2021-04" db="EMBL/GenBank/DDBJ databases">
        <authorList>
            <person name="Gilroy R."/>
        </authorList>
    </citation>
    <scope>NUCLEOTIDE SEQUENCE</scope>
    <source>
        <strain evidence="12">5134</strain>
    </source>
</reference>
<dbReference type="PRINTS" id="PR00344">
    <property type="entry name" value="BCTRLSENSOR"/>
</dbReference>
<dbReference type="InterPro" id="IPR013783">
    <property type="entry name" value="Ig-like_fold"/>
</dbReference>
<dbReference type="SUPFAM" id="SSF52172">
    <property type="entry name" value="CheY-like"/>
    <property type="match status" value="1"/>
</dbReference>
<evidence type="ECO:0000256" key="1">
    <source>
        <dbReference type="ARBA" id="ARBA00000085"/>
    </source>
</evidence>